<name>A0ACB8DNR8_DERSI</name>
<proteinExistence type="predicted"/>
<organism evidence="1 2">
    <name type="scientific">Dermacentor silvarum</name>
    <name type="common">Tick</name>
    <dbReference type="NCBI Taxonomy" id="543639"/>
    <lineage>
        <taxon>Eukaryota</taxon>
        <taxon>Metazoa</taxon>
        <taxon>Ecdysozoa</taxon>
        <taxon>Arthropoda</taxon>
        <taxon>Chelicerata</taxon>
        <taxon>Arachnida</taxon>
        <taxon>Acari</taxon>
        <taxon>Parasitiformes</taxon>
        <taxon>Ixodida</taxon>
        <taxon>Ixodoidea</taxon>
        <taxon>Ixodidae</taxon>
        <taxon>Rhipicephalinae</taxon>
        <taxon>Dermacentor</taxon>
    </lineage>
</organism>
<accession>A0ACB8DNR8</accession>
<comment type="caution">
    <text evidence="1">The sequence shown here is derived from an EMBL/GenBank/DDBJ whole genome shotgun (WGS) entry which is preliminary data.</text>
</comment>
<evidence type="ECO:0000313" key="1">
    <source>
        <dbReference type="EMBL" id="KAH7973995.1"/>
    </source>
</evidence>
<keyword evidence="2" id="KW-1185">Reference proteome</keyword>
<gene>
    <name evidence="1" type="ORF">HPB49_008278</name>
</gene>
<dbReference type="EMBL" id="CM023479">
    <property type="protein sequence ID" value="KAH7973995.1"/>
    <property type="molecule type" value="Genomic_DNA"/>
</dbReference>
<dbReference type="Proteomes" id="UP000821865">
    <property type="component" value="Chromosome 10"/>
</dbReference>
<reference evidence="1" key="1">
    <citation type="submission" date="2020-05" db="EMBL/GenBank/DDBJ databases">
        <title>Large-scale comparative analyses of tick genomes elucidate their genetic diversity and vector capacities.</title>
        <authorList>
            <person name="Jia N."/>
            <person name="Wang J."/>
            <person name="Shi W."/>
            <person name="Du L."/>
            <person name="Sun Y."/>
            <person name="Zhan W."/>
            <person name="Jiang J."/>
            <person name="Wang Q."/>
            <person name="Zhang B."/>
            <person name="Ji P."/>
            <person name="Sakyi L.B."/>
            <person name="Cui X."/>
            <person name="Yuan T."/>
            <person name="Jiang B."/>
            <person name="Yang W."/>
            <person name="Lam T.T.-Y."/>
            <person name="Chang Q."/>
            <person name="Ding S."/>
            <person name="Wang X."/>
            <person name="Zhu J."/>
            <person name="Ruan X."/>
            <person name="Zhao L."/>
            <person name="Wei J."/>
            <person name="Que T."/>
            <person name="Du C."/>
            <person name="Cheng J."/>
            <person name="Dai P."/>
            <person name="Han X."/>
            <person name="Huang E."/>
            <person name="Gao Y."/>
            <person name="Liu J."/>
            <person name="Shao H."/>
            <person name="Ye R."/>
            <person name="Li L."/>
            <person name="Wei W."/>
            <person name="Wang X."/>
            <person name="Wang C."/>
            <person name="Yang T."/>
            <person name="Huo Q."/>
            <person name="Li W."/>
            <person name="Guo W."/>
            <person name="Chen H."/>
            <person name="Zhou L."/>
            <person name="Ni X."/>
            <person name="Tian J."/>
            <person name="Zhou Y."/>
            <person name="Sheng Y."/>
            <person name="Liu T."/>
            <person name="Pan Y."/>
            <person name="Xia L."/>
            <person name="Li J."/>
            <person name="Zhao F."/>
            <person name="Cao W."/>
        </authorList>
    </citation>
    <scope>NUCLEOTIDE SEQUENCE</scope>
    <source>
        <strain evidence="1">Dsil-2018</strain>
    </source>
</reference>
<sequence>MSFLTPSLRWCMESQWVGSILKQCEQHDCCCGCCAALRPRYKRLVDNIFPANPELPKSNTIIWWLGNL</sequence>
<evidence type="ECO:0000313" key="2">
    <source>
        <dbReference type="Proteomes" id="UP000821865"/>
    </source>
</evidence>
<protein>
    <submittedName>
        <fullName evidence="1">Uncharacterized protein</fullName>
    </submittedName>
</protein>